<dbReference type="EMBL" id="LIZS01000033">
    <property type="protein sequence ID" value="KPJ53009.1"/>
    <property type="molecule type" value="Genomic_DNA"/>
</dbReference>
<dbReference type="InterPro" id="IPR007730">
    <property type="entry name" value="SPOR-like_dom"/>
</dbReference>
<evidence type="ECO:0000313" key="3">
    <source>
        <dbReference type="Proteomes" id="UP000052008"/>
    </source>
</evidence>
<evidence type="ECO:0000259" key="1">
    <source>
        <dbReference type="PROSITE" id="PS51724"/>
    </source>
</evidence>
<name>A0A0S7WS67_UNCT6</name>
<organism evidence="2 3">
    <name type="scientific">candidate division TA06 bacterium DG_24</name>
    <dbReference type="NCBI Taxonomy" id="1703770"/>
    <lineage>
        <taxon>Bacteria</taxon>
        <taxon>Bacteria division TA06</taxon>
    </lineage>
</organism>
<comment type="caution">
    <text evidence="2">The sequence shown here is derived from an EMBL/GenBank/DDBJ whole genome shotgun (WGS) entry which is preliminary data.</text>
</comment>
<dbReference type="SUPFAM" id="SSF110997">
    <property type="entry name" value="Sporulation related repeat"/>
    <property type="match status" value="1"/>
</dbReference>
<dbReference type="GO" id="GO:0042834">
    <property type="term" value="F:peptidoglycan binding"/>
    <property type="evidence" value="ECO:0007669"/>
    <property type="project" value="InterPro"/>
</dbReference>
<protein>
    <recommendedName>
        <fullName evidence="1">SPOR domain-containing protein</fullName>
    </recommendedName>
</protein>
<proteinExistence type="predicted"/>
<dbReference type="Gene3D" id="3.30.70.1070">
    <property type="entry name" value="Sporulation related repeat"/>
    <property type="match status" value="1"/>
</dbReference>
<sequence>MRSSLVVLVALGLFATMAIWSGCGRKAPPPPVTEEPELIEFYEEEPIYEEQIYFEPEPEFEEEIVLEEPPPMPAVETHGYRVQIGAFRKFMGAQNLAAQAETMFREAVYIEEIGGLFKVRVGDFVTRAEADLMRGKAGAMGFSDAFVVETMVTPTH</sequence>
<dbReference type="STRING" id="1703770.AMJ39_06280"/>
<dbReference type="Proteomes" id="UP000052008">
    <property type="component" value="Unassembled WGS sequence"/>
</dbReference>
<dbReference type="Pfam" id="PF05036">
    <property type="entry name" value="SPOR"/>
    <property type="match status" value="1"/>
</dbReference>
<dbReference type="PROSITE" id="PS51257">
    <property type="entry name" value="PROKAR_LIPOPROTEIN"/>
    <property type="match status" value="1"/>
</dbReference>
<reference evidence="2 3" key="1">
    <citation type="journal article" date="2015" name="Microbiome">
        <title>Genomic resolution of linkages in carbon, nitrogen, and sulfur cycling among widespread estuary sediment bacteria.</title>
        <authorList>
            <person name="Baker B.J."/>
            <person name="Lazar C.S."/>
            <person name="Teske A.P."/>
            <person name="Dick G.J."/>
        </authorList>
    </citation>
    <scope>NUCLEOTIDE SEQUENCE [LARGE SCALE GENOMIC DNA]</scope>
    <source>
        <strain evidence="2">DG_24</strain>
    </source>
</reference>
<dbReference type="PROSITE" id="PS51724">
    <property type="entry name" value="SPOR"/>
    <property type="match status" value="1"/>
</dbReference>
<accession>A0A0S7WS67</accession>
<evidence type="ECO:0000313" key="2">
    <source>
        <dbReference type="EMBL" id="KPJ53009.1"/>
    </source>
</evidence>
<dbReference type="AlphaFoldDB" id="A0A0S7WS67"/>
<feature type="domain" description="SPOR" evidence="1">
    <location>
        <begin position="74"/>
        <end position="150"/>
    </location>
</feature>
<gene>
    <name evidence="2" type="ORF">AMJ39_06280</name>
</gene>
<dbReference type="InterPro" id="IPR036680">
    <property type="entry name" value="SPOR-like_sf"/>
</dbReference>